<evidence type="ECO:0000313" key="2">
    <source>
        <dbReference type="Proteomes" id="UP000029725"/>
    </source>
</evidence>
<dbReference type="Proteomes" id="UP000029725">
    <property type="component" value="Unassembled WGS sequence"/>
</dbReference>
<dbReference type="RefSeq" id="XP_013239674.1">
    <property type="nucleotide sequence ID" value="XM_013384220.1"/>
</dbReference>
<dbReference type="EMBL" id="JMKJ01000001">
    <property type="protein sequence ID" value="KGG53238.1"/>
    <property type="molecule type" value="Genomic_DNA"/>
</dbReference>
<sequence>MGIAIPVEQRIQDIRGNRNIGVKKLINFLPKSMISASSPDTLMEGVPEILSLSIEELSGIDPLHTRVEEIVNRTKLLENDLKVHGKFS</sequence>
<gene>
    <name evidence="1" type="ORF">DI09_100p20</name>
</gene>
<evidence type="ECO:0000313" key="1">
    <source>
        <dbReference type="EMBL" id="KGG53238.1"/>
    </source>
</evidence>
<dbReference type="AlphaFoldDB" id="A0A098VVU7"/>
<organism evidence="1 2">
    <name type="scientific">Mitosporidium daphniae</name>
    <dbReference type="NCBI Taxonomy" id="1485682"/>
    <lineage>
        <taxon>Eukaryota</taxon>
        <taxon>Fungi</taxon>
        <taxon>Fungi incertae sedis</taxon>
        <taxon>Microsporidia</taxon>
        <taxon>Mitosporidium</taxon>
    </lineage>
</organism>
<accession>A0A098VVU7</accession>
<reference evidence="1 2" key="1">
    <citation type="submission" date="2014-04" db="EMBL/GenBank/DDBJ databases">
        <title>A new species of microsporidia sheds light on the evolution of extreme parasitism.</title>
        <authorList>
            <person name="Haag K.L."/>
            <person name="James T.Y."/>
            <person name="Larsson R."/>
            <person name="Schaer T.M."/>
            <person name="Refardt D."/>
            <person name="Pombert J.-F."/>
            <person name="Ebert D."/>
        </authorList>
    </citation>
    <scope>NUCLEOTIDE SEQUENCE [LARGE SCALE GENOMIC DNA]</scope>
    <source>
        <strain evidence="1 2">UGP3</strain>
        <tissue evidence="1">Spores</tissue>
    </source>
</reference>
<keyword evidence="2" id="KW-1185">Reference proteome</keyword>
<dbReference type="VEuPathDB" id="MicrosporidiaDB:DI09_100p20"/>
<proteinExistence type="predicted"/>
<dbReference type="HOGENOM" id="CLU_2469582_0_0_1"/>
<dbReference type="GeneID" id="25257870"/>
<name>A0A098VVU7_9MICR</name>
<comment type="caution">
    <text evidence="1">The sequence shown here is derived from an EMBL/GenBank/DDBJ whole genome shotgun (WGS) entry which is preliminary data.</text>
</comment>
<protein>
    <submittedName>
        <fullName evidence="1">Uncharacterized protein</fullName>
    </submittedName>
</protein>